<sequence length="88" mass="10171">MADRRIYRCLCICFCAVNLESIRFFYVFLLAGKIQALDYLSIHPTTTSTQRLSVQSYLNHSFTDGGQTEVKWNRTIRGDFQCHAERGS</sequence>
<accession>A0A059AZ57</accession>
<dbReference type="Gramene" id="KCW58725">
    <property type="protein sequence ID" value="KCW58725"/>
    <property type="gene ID" value="EUGRSUZ_H01371"/>
</dbReference>
<dbReference type="EMBL" id="KK198760">
    <property type="protein sequence ID" value="KCW58725.1"/>
    <property type="molecule type" value="Genomic_DNA"/>
</dbReference>
<dbReference type="InParanoid" id="A0A059AZ57"/>
<protein>
    <submittedName>
        <fullName evidence="1">Uncharacterized protein</fullName>
    </submittedName>
</protein>
<dbReference type="AlphaFoldDB" id="A0A059AZ57"/>
<name>A0A059AZ57_EUCGR</name>
<gene>
    <name evidence="1" type="ORF">EUGRSUZ_H01371</name>
</gene>
<reference evidence="1" key="1">
    <citation type="submission" date="2013-07" db="EMBL/GenBank/DDBJ databases">
        <title>The genome of Eucalyptus grandis.</title>
        <authorList>
            <person name="Schmutz J."/>
            <person name="Hayes R."/>
            <person name="Myburg A."/>
            <person name="Tuskan G."/>
            <person name="Grattapaglia D."/>
            <person name="Rokhsar D.S."/>
        </authorList>
    </citation>
    <scope>NUCLEOTIDE SEQUENCE</scope>
    <source>
        <tissue evidence="1">Leaf extractions</tissue>
    </source>
</reference>
<organism evidence="1">
    <name type="scientific">Eucalyptus grandis</name>
    <name type="common">Flooded gum</name>
    <dbReference type="NCBI Taxonomy" id="71139"/>
    <lineage>
        <taxon>Eukaryota</taxon>
        <taxon>Viridiplantae</taxon>
        <taxon>Streptophyta</taxon>
        <taxon>Embryophyta</taxon>
        <taxon>Tracheophyta</taxon>
        <taxon>Spermatophyta</taxon>
        <taxon>Magnoliopsida</taxon>
        <taxon>eudicotyledons</taxon>
        <taxon>Gunneridae</taxon>
        <taxon>Pentapetalae</taxon>
        <taxon>rosids</taxon>
        <taxon>malvids</taxon>
        <taxon>Myrtales</taxon>
        <taxon>Myrtaceae</taxon>
        <taxon>Myrtoideae</taxon>
        <taxon>Eucalypteae</taxon>
        <taxon>Eucalyptus</taxon>
    </lineage>
</organism>
<proteinExistence type="predicted"/>
<evidence type="ECO:0000313" key="1">
    <source>
        <dbReference type="EMBL" id="KCW58725.1"/>
    </source>
</evidence>